<feature type="signal peptide" evidence="4">
    <location>
        <begin position="1"/>
        <end position="20"/>
    </location>
</feature>
<keyword evidence="6" id="KW-1185">Reference proteome</keyword>
<reference evidence="5 6" key="1">
    <citation type="submission" date="2024-09" db="EMBL/GenBank/DDBJ databases">
        <authorList>
            <person name="Zhang Z.-H."/>
        </authorList>
    </citation>
    <scope>NUCLEOTIDE SEQUENCE [LARGE SCALE GENOMIC DNA]</scope>
    <source>
        <strain evidence="5 6">HHTR114</strain>
    </source>
</reference>
<dbReference type="SUPFAM" id="SSF48452">
    <property type="entry name" value="TPR-like"/>
    <property type="match status" value="1"/>
</dbReference>
<feature type="repeat" description="TPR" evidence="3">
    <location>
        <begin position="487"/>
        <end position="520"/>
    </location>
</feature>
<dbReference type="Pfam" id="PF13432">
    <property type="entry name" value="TPR_16"/>
    <property type="match status" value="1"/>
</dbReference>
<evidence type="ECO:0000313" key="6">
    <source>
        <dbReference type="Proteomes" id="UP001596116"/>
    </source>
</evidence>
<name>A0ABW1KRB5_9PROT</name>
<feature type="repeat" description="TPR" evidence="3">
    <location>
        <begin position="521"/>
        <end position="554"/>
    </location>
</feature>
<evidence type="ECO:0000256" key="1">
    <source>
        <dbReference type="ARBA" id="ARBA00022737"/>
    </source>
</evidence>
<keyword evidence="1" id="KW-0677">Repeat</keyword>
<dbReference type="InterPro" id="IPR011990">
    <property type="entry name" value="TPR-like_helical_dom_sf"/>
</dbReference>
<dbReference type="Gene3D" id="1.25.40.10">
    <property type="entry name" value="Tetratricopeptide repeat domain"/>
    <property type="match status" value="1"/>
</dbReference>
<dbReference type="PROSITE" id="PS50005">
    <property type="entry name" value="TPR"/>
    <property type="match status" value="2"/>
</dbReference>
<dbReference type="EMBL" id="JBHPON010000001">
    <property type="protein sequence ID" value="MFC6034453.1"/>
    <property type="molecule type" value="Genomic_DNA"/>
</dbReference>
<dbReference type="SMART" id="SM00028">
    <property type="entry name" value="TPR"/>
    <property type="match status" value="5"/>
</dbReference>
<protein>
    <submittedName>
        <fullName evidence="5">Tetratricopeptide repeat protein</fullName>
    </submittedName>
</protein>
<evidence type="ECO:0000256" key="2">
    <source>
        <dbReference type="ARBA" id="ARBA00022803"/>
    </source>
</evidence>
<evidence type="ECO:0000256" key="3">
    <source>
        <dbReference type="PROSITE-ProRule" id="PRU00339"/>
    </source>
</evidence>
<evidence type="ECO:0000313" key="5">
    <source>
        <dbReference type="EMBL" id="MFC6034453.1"/>
    </source>
</evidence>
<dbReference type="InterPro" id="IPR051012">
    <property type="entry name" value="CellSynth/LPSAsmb/PSIAsmb"/>
</dbReference>
<proteinExistence type="predicted"/>
<gene>
    <name evidence="5" type="ORF">ACFMB1_02795</name>
</gene>
<feature type="chain" id="PRO_5045260301" evidence="4">
    <location>
        <begin position="21"/>
        <end position="579"/>
    </location>
</feature>
<keyword evidence="4" id="KW-0732">Signal</keyword>
<dbReference type="Pfam" id="PF13414">
    <property type="entry name" value="TPR_11"/>
    <property type="match status" value="1"/>
</dbReference>
<dbReference type="PANTHER" id="PTHR45586:SF1">
    <property type="entry name" value="LIPOPOLYSACCHARIDE ASSEMBLY PROTEIN B"/>
    <property type="match status" value="1"/>
</dbReference>
<comment type="caution">
    <text evidence="5">The sequence shown here is derived from an EMBL/GenBank/DDBJ whole genome shotgun (WGS) entry which is preliminary data.</text>
</comment>
<dbReference type="InterPro" id="IPR019734">
    <property type="entry name" value="TPR_rpt"/>
</dbReference>
<organism evidence="5 6">
    <name type="scientific">Hyphococcus aureus</name>
    <dbReference type="NCBI Taxonomy" id="2666033"/>
    <lineage>
        <taxon>Bacteria</taxon>
        <taxon>Pseudomonadati</taxon>
        <taxon>Pseudomonadota</taxon>
        <taxon>Alphaproteobacteria</taxon>
        <taxon>Parvularculales</taxon>
        <taxon>Parvularculaceae</taxon>
        <taxon>Hyphococcus</taxon>
    </lineage>
</organism>
<accession>A0ABW1KRB5</accession>
<evidence type="ECO:0000256" key="4">
    <source>
        <dbReference type="SAM" id="SignalP"/>
    </source>
</evidence>
<dbReference type="RefSeq" id="WP_379880224.1">
    <property type="nucleotide sequence ID" value="NZ_JBHPON010000001.1"/>
</dbReference>
<dbReference type="PANTHER" id="PTHR45586">
    <property type="entry name" value="TPR REPEAT-CONTAINING PROTEIN PA4667"/>
    <property type="match status" value="1"/>
</dbReference>
<dbReference type="Proteomes" id="UP001596116">
    <property type="component" value="Unassembled WGS sequence"/>
</dbReference>
<dbReference type="PROSITE" id="PS51257">
    <property type="entry name" value="PROKAR_LIPOPROTEIN"/>
    <property type="match status" value="1"/>
</dbReference>
<keyword evidence="2 3" id="KW-0802">TPR repeat</keyword>
<sequence>MPRKSLFSLFAIGLAATGCATSPNEATVVGDYLTGRLAARSNNVGVAAEAFGDVETGGSNTDEVLRGAFFFQVASGDIDAAAALAPKILSNDDIEDDDLARLVEAAHALKNKNYPGARAALSADAEVEYFAAAMIILDAWAIAGEEGPEPALKALAAKKGETFRGFHPLHQAFLFENAGLVDEARTAYQLALMSYGGIVARDAYGSFLERSGGLDGARNHYELLAQYPGPDRQVAESGLRRLDAGKTDTAWADVTPQKGAAVALYIFGSAVLQQTVEQRDAAEKAGFRVGDANYDMPLAFTRIALYLAPEFDHAQRLAGSILNAYGDNKKAVAMLRGIPKSSAFYEQAQIEVAGGLMAQGEDREAKRLLRALANSGSSPEGRFTYANLLASEGDHRGAVREYTALIDALPEDPHEDAWRFLVGRAASYLTLDNWPAAETDLKRAVEIAPEESAALNYLGYSWAERGENLEEAFSLIEKAVALEPNSGAYIDSLGWAHYQRGDYEEAVGHLEHAASLEPADPTITDHLGDVYWRLGRKIEARYEWRRVLELEPTETLRKSIEDKIKDGLPPETGSPENDA</sequence>